<evidence type="ECO:0000256" key="4">
    <source>
        <dbReference type="ARBA" id="ARBA00022475"/>
    </source>
</evidence>
<accession>A0AAV9NTU8</accession>
<evidence type="ECO:0000256" key="3">
    <source>
        <dbReference type="ARBA" id="ARBA00022448"/>
    </source>
</evidence>
<dbReference type="EMBL" id="JAVRRD010000001">
    <property type="protein sequence ID" value="KAK5064787.1"/>
    <property type="molecule type" value="Genomic_DNA"/>
</dbReference>
<keyword evidence="7 12" id="KW-1133">Transmembrane helix</keyword>
<evidence type="ECO:0000256" key="10">
    <source>
        <dbReference type="RuleBase" id="RU000477"/>
    </source>
</evidence>
<evidence type="ECO:0000256" key="5">
    <source>
        <dbReference type="ARBA" id="ARBA00022692"/>
    </source>
</evidence>
<keyword evidence="4" id="KW-1003">Cell membrane</keyword>
<dbReference type="InterPro" id="IPR022357">
    <property type="entry name" value="MIP_CS"/>
</dbReference>
<dbReference type="SUPFAM" id="SSF81338">
    <property type="entry name" value="Aquaporin-like"/>
    <property type="match status" value="1"/>
</dbReference>
<evidence type="ECO:0000256" key="12">
    <source>
        <dbReference type="SAM" id="Phobius"/>
    </source>
</evidence>
<feature type="transmembrane region" description="Helical" evidence="12">
    <location>
        <begin position="187"/>
        <end position="212"/>
    </location>
</feature>
<keyword evidence="5 10" id="KW-0812">Transmembrane</keyword>
<evidence type="ECO:0000256" key="1">
    <source>
        <dbReference type="ARBA" id="ARBA00004651"/>
    </source>
</evidence>
<dbReference type="PANTHER" id="PTHR19139">
    <property type="entry name" value="AQUAPORIN TRANSPORTER"/>
    <property type="match status" value="1"/>
</dbReference>
<comment type="caution">
    <text evidence="13">The sequence shown here is derived from an EMBL/GenBank/DDBJ whole genome shotgun (WGS) entry which is preliminary data.</text>
</comment>
<sequence length="317" mass="34267">MPNPRHHFKRHFGFPNTGAIMGFLPDSVLHDMVATLGEFIGTFLFLFFAYAGCQVANDPSERNGLPVEANTLRIIYIGLSFAVSLAINSWLFYRVSGGQLNPAVTLTLYLVGAIPGRRTITICIAQIIAGIAAAGVASCTFPGPMKVDISLGAGTSIAQGCFIEMFTTILLCLTVVMLAAVKHKATFLAPLGIGMALFVGHLCSVEFTGAGINPARAFGPAVVNHSFPGYHWIYWIGPLIGSLVVALFYHILEWLDWKSANIGQDFDDLEAQHLDSKKHTPRPNIFATSLTPDPVEPEPKLQPEEDGQGSEATTQHE</sequence>
<dbReference type="InterPro" id="IPR034294">
    <property type="entry name" value="Aquaporin_transptr"/>
</dbReference>
<evidence type="ECO:0000256" key="2">
    <source>
        <dbReference type="ARBA" id="ARBA00006175"/>
    </source>
</evidence>
<comment type="catalytic activity">
    <reaction evidence="9">
        <text>H2O(in) = H2O(out)</text>
        <dbReference type="Rhea" id="RHEA:29667"/>
        <dbReference type="ChEBI" id="CHEBI:15377"/>
    </reaction>
</comment>
<evidence type="ECO:0000256" key="6">
    <source>
        <dbReference type="ARBA" id="ARBA00022737"/>
    </source>
</evidence>
<dbReference type="GO" id="GO:0015250">
    <property type="term" value="F:water channel activity"/>
    <property type="evidence" value="ECO:0007669"/>
    <property type="project" value="TreeGrafter"/>
</dbReference>
<dbReference type="Gene3D" id="1.20.1080.10">
    <property type="entry name" value="Glycerol uptake facilitator protein"/>
    <property type="match status" value="1"/>
</dbReference>
<dbReference type="GeneID" id="89968843"/>
<feature type="region of interest" description="Disordered" evidence="11">
    <location>
        <begin position="277"/>
        <end position="317"/>
    </location>
</feature>
<dbReference type="InterPro" id="IPR023271">
    <property type="entry name" value="Aquaporin-like"/>
</dbReference>
<evidence type="ECO:0008006" key="15">
    <source>
        <dbReference type="Google" id="ProtNLM"/>
    </source>
</evidence>
<dbReference type="PRINTS" id="PR00783">
    <property type="entry name" value="MINTRINSICP"/>
</dbReference>
<dbReference type="RefSeq" id="XP_064712111.1">
    <property type="nucleotide sequence ID" value="XM_064844251.1"/>
</dbReference>
<name>A0AAV9NTU8_9EURO</name>
<evidence type="ECO:0000313" key="13">
    <source>
        <dbReference type="EMBL" id="KAK5064787.1"/>
    </source>
</evidence>
<dbReference type="Pfam" id="PF00230">
    <property type="entry name" value="MIP"/>
    <property type="match status" value="1"/>
</dbReference>
<dbReference type="PROSITE" id="PS00221">
    <property type="entry name" value="MIP"/>
    <property type="match status" value="1"/>
</dbReference>
<comment type="subcellular location">
    <subcellularLocation>
        <location evidence="1">Cell membrane</location>
        <topology evidence="1">Multi-pass membrane protein</topology>
    </subcellularLocation>
</comment>
<keyword evidence="3 10" id="KW-0813">Transport</keyword>
<comment type="similarity">
    <text evidence="2 10">Belongs to the MIP/aquaporin (TC 1.A.8) family.</text>
</comment>
<dbReference type="InterPro" id="IPR000425">
    <property type="entry name" value="MIP"/>
</dbReference>
<reference evidence="13 14" key="1">
    <citation type="submission" date="2023-08" db="EMBL/GenBank/DDBJ databases">
        <title>Black Yeasts Isolated from many extreme environments.</title>
        <authorList>
            <person name="Coleine C."/>
            <person name="Stajich J.E."/>
            <person name="Selbmann L."/>
        </authorList>
    </citation>
    <scope>NUCLEOTIDE SEQUENCE [LARGE SCALE GENOMIC DNA]</scope>
    <source>
        <strain evidence="13 14">CCFEE 5792</strain>
    </source>
</reference>
<dbReference type="FunFam" id="1.20.1080.10:FF:000014">
    <property type="entry name" value="Aquaporin 1"/>
    <property type="match status" value="1"/>
</dbReference>
<keyword evidence="14" id="KW-1185">Reference proteome</keyword>
<feature type="transmembrane region" description="Helical" evidence="12">
    <location>
        <begin position="123"/>
        <end position="145"/>
    </location>
</feature>
<feature type="transmembrane region" description="Helical" evidence="12">
    <location>
        <begin position="99"/>
        <end position="116"/>
    </location>
</feature>
<feature type="transmembrane region" description="Helical" evidence="12">
    <location>
        <begin position="74"/>
        <end position="93"/>
    </location>
</feature>
<keyword evidence="6" id="KW-0677">Repeat</keyword>
<keyword evidence="8 12" id="KW-0472">Membrane</keyword>
<dbReference type="GO" id="GO:0005886">
    <property type="term" value="C:plasma membrane"/>
    <property type="evidence" value="ECO:0007669"/>
    <property type="project" value="UniProtKB-SubCell"/>
</dbReference>
<evidence type="ECO:0000256" key="7">
    <source>
        <dbReference type="ARBA" id="ARBA00022989"/>
    </source>
</evidence>
<feature type="transmembrane region" description="Helical" evidence="12">
    <location>
        <begin position="32"/>
        <end position="53"/>
    </location>
</feature>
<organism evidence="13 14">
    <name type="scientific">Exophiala bonariae</name>
    <dbReference type="NCBI Taxonomy" id="1690606"/>
    <lineage>
        <taxon>Eukaryota</taxon>
        <taxon>Fungi</taxon>
        <taxon>Dikarya</taxon>
        <taxon>Ascomycota</taxon>
        <taxon>Pezizomycotina</taxon>
        <taxon>Eurotiomycetes</taxon>
        <taxon>Chaetothyriomycetidae</taxon>
        <taxon>Chaetothyriales</taxon>
        <taxon>Herpotrichiellaceae</taxon>
        <taxon>Exophiala</taxon>
    </lineage>
</organism>
<protein>
    <recommendedName>
        <fullName evidence="15">Aquaporin</fullName>
    </recommendedName>
</protein>
<proteinExistence type="inferred from homology"/>
<dbReference type="PANTHER" id="PTHR19139:SF199">
    <property type="entry name" value="MIP17260P"/>
    <property type="match status" value="1"/>
</dbReference>
<evidence type="ECO:0000256" key="9">
    <source>
        <dbReference type="ARBA" id="ARBA00034651"/>
    </source>
</evidence>
<gene>
    <name evidence="13" type="ORF">LTR84_000621</name>
</gene>
<feature type="transmembrane region" description="Helical" evidence="12">
    <location>
        <begin position="157"/>
        <end position="180"/>
    </location>
</feature>
<dbReference type="Proteomes" id="UP001358417">
    <property type="component" value="Unassembled WGS sequence"/>
</dbReference>
<feature type="transmembrane region" description="Helical" evidence="12">
    <location>
        <begin position="232"/>
        <end position="252"/>
    </location>
</feature>
<dbReference type="AlphaFoldDB" id="A0AAV9NTU8"/>
<evidence type="ECO:0000256" key="8">
    <source>
        <dbReference type="ARBA" id="ARBA00023136"/>
    </source>
</evidence>
<evidence type="ECO:0000256" key="11">
    <source>
        <dbReference type="SAM" id="MobiDB-lite"/>
    </source>
</evidence>
<evidence type="ECO:0000313" key="14">
    <source>
        <dbReference type="Proteomes" id="UP001358417"/>
    </source>
</evidence>